<dbReference type="Gene3D" id="1.20.1280.50">
    <property type="match status" value="1"/>
</dbReference>
<proteinExistence type="predicted"/>
<evidence type="ECO:0000313" key="2">
    <source>
        <dbReference type="EMBL" id="PIA31885.1"/>
    </source>
</evidence>
<evidence type="ECO:0000259" key="1">
    <source>
        <dbReference type="PROSITE" id="PS50181"/>
    </source>
</evidence>
<protein>
    <recommendedName>
        <fullName evidence="1">F-box domain-containing protein</fullName>
    </recommendedName>
</protein>
<name>A0A2G5CKN8_AQUCA</name>
<reference evidence="2 3" key="1">
    <citation type="submission" date="2017-09" db="EMBL/GenBank/DDBJ databases">
        <title>WGS assembly of Aquilegia coerulea Goldsmith.</title>
        <authorList>
            <person name="Hodges S."/>
            <person name="Kramer E."/>
            <person name="Nordborg M."/>
            <person name="Tomkins J."/>
            <person name="Borevitz J."/>
            <person name="Derieg N."/>
            <person name="Yan J."/>
            <person name="Mihaltcheva S."/>
            <person name="Hayes R.D."/>
            <person name="Rokhsar D."/>
        </authorList>
    </citation>
    <scope>NUCLEOTIDE SEQUENCE [LARGE SCALE GENOMIC DNA]</scope>
    <source>
        <strain evidence="3">cv. Goldsmith</strain>
    </source>
</reference>
<dbReference type="InParanoid" id="A0A2G5CKN8"/>
<dbReference type="SUPFAM" id="SSF81383">
    <property type="entry name" value="F-box domain"/>
    <property type="match status" value="1"/>
</dbReference>
<gene>
    <name evidence="2" type="ORF">AQUCO_04700027v1</name>
</gene>
<evidence type="ECO:0000313" key="3">
    <source>
        <dbReference type="Proteomes" id="UP000230069"/>
    </source>
</evidence>
<dbReference type="InterPro" id="IPR036047">
    <property type="entry name" value="F-box-like_dom_sf"/>
</dbReference>
<dbReference type="Proteomes" id="UP000230069">
    <property type="component" value="Unassembled WGS sequence"/>
</dbReference>
<dbReference type="STRING" id="218851.A0A2G5CKN8"/>
<accession>A0A2G5CKN8</accession>
<dbReference type="InterPro" id="IPR017451">
    <property type="entry name" value="F-box-assoc_interact_dom"/>
</dbReference>
<dbReference type="InterPro" id="IPR001810">
    <property type="entry name" value="F-box_dom"/>
</dbReference>
<feature type="domain" description="F-box" evidence="1">
    <location>
        <begin position="1"/>
        <end position="43"/>
    </location>
</feature>
<dbReference type="Pfam" id="PF00646">
    <property type="entry name" value="F-box"/>
    <property type="match status" value="1"/>
</dbReference>
<dbReference type="EMBL" id="KZ305064">
    <property type="protein sequence ID" value="PIA31885.1"/>
    <property type="molecule type" value="Genomic_DNA"/>
</dbReference>
<dbReference type="InterPro" id="IPR013187">
    <property type="entry name" value="F-box-assoc_dom_typ3"/>
</dbReference>
<dbReference type="Pfam" id="PF08268">
    <property type="entry name" value="FBA_3"/>
    <property type="match status" value="1"/>
</dbReference>
<dbReference type="PROSITE" id="PS50181">
    <property type="entry name" value="FBOX"/>
    <property type="match status" value="1"/>
</dbReference>
<dbReference type="PANTHER" id="PTHR31111:SF136">
    <property type="entry name" value="F-BOX ASSOCIATED DOMAIN-CONTAINING PROTEIN"/>
    <property type="match status" value="1"/>
</dbReference>
<dbReference type="CDD" id="cd22157">
    <property type="entry name" value="F-box_AtFBW1-like"/>
    <property type="match status" value="1"/>
</dbReference>
<dbReference type="AlphaFoldDB" id="A0A2G5CKN8"/>
<dbReference type="PANTHER" id="PTHR31111">
    <property type="entry name" value="BNAA05G37150D PROTEIN-RELATED"/>
    <property type="match status" value="1"/>
</dbReference>
<dbReference type="SMART" id="SM00256">
    <property type="entry name" value="FBOX"/>
    <property type="match status" value="1"/>
</dbReference>
<dbReference type="FunCoup" id="A0A2G5CKN8">
    <property type="interactions" value="81"/>
</dbReference>
<dbReference type="OrthoDB" id="610337at2759"/>
<dbReference type="NCBIfam" id="TIGR01640">
    <property type="entry name" value="F_box_assoc_1"/>
    <property type="match status" value="1"/>
</dbReference>
<organism evidence="2 3">
    <name type="scientific">Aquilegia coerulea</name>
    <name type="common">Rocky mountain columbine</name>
    <dbReference type="NCBI Taxonomy" id="218851"/>
    <lineage>
        <taxon>Eukaryota</taxon>
        <taxon>Viridiplantae</taxon>
        <taxon>Streptophyta</taxon>
        <taxon>Embryophyta</taxon>
        <taxon>Tracheophyta</taxon>
        <taxon>Spermatophyta</taxon>
        <taxon>Magnoliopsida</taxon>
        <taxon>Ranunculales</taxon>
        <taxon>Ranunculaceae</taxon>
        <taxon>Thalictroideae</taxon>
        <taxon>Aquilegia</taxon>
    </lineage>
</organism>
<sequence>MNTLPSEITSLILVRLPAKSILQCRCVCKTWLFIIDNPHFAETHLSIVTTQEHSSTFIFLPTLRHGIYVAQADQDSQIIKSRKVDLSYTETPFFIFDSYNGLVCLSSGVHKKNKEIDCFIYICNLCTRLTVCLPLYNSPECSTATLLLGFGLDLLSKKYKVVQIFGVINGDSYDRQEVQVYTLGSNSWRNIGYAPDFHFICGLTAFVSGSCHWLAKDSAGSIIIVSFDLGYEVFGVIPSPEFSLHSDSDSVRFRIVKLGGRLSIVDCSFDDRIEIWILKEYDMKKKLWIKHLVKKGDVMHWQRECYPISISKNGDILLVCDSKKLVYYNTGSEKCTPLEADGFYGRAHNQGTLPSNFGVFSHVESLIPL</sequence>
<keyword evidence="3" id="KW-1185">Reference proteome</keyword>